<dbReference type="Proteomes" id="UP001454036">
    <property type="component" value="Unassembled WGS sequence"/>
</dbReference>
<evidence type="ECO:0000313" key="12">
    <source>
        <dbReference type="Proteomes" id="UP001454036"/>
    </source>
</evidence>
<dbReference type="GO" id="GO:0008270">
    <property type="term" value="F:zinc ion binding"/>
    <property type="evidence" value="ECO:0007669"/>
    <property type="project" value="UniProtKB-KW"/>
</dbReference>
<keyword evidence="1 7" id="KW-0479">Metal-binding</keyword>
<evidence type="ECO:0000256" key="6">
    <source>
        <dbReference type="PROSITE-ProRule" id="PRU00176"/>
    </source>
</evidence>
<dbReference type="GO" id="GO:0003723">
    <property type="term" value="F:RNA binding"/>
    <property type="evidence" value="ECO:0007669"/>
    <property type="project" value="UniProtKB-UniRule"/>
</dbReference>
<keyword evidence="5" id="KW-0238">DNA-binding</keyword>
<dbReference type="SMART" id="SM00360">
    <property type="entry name" value="RRM"/>
    <property type="match status" value="1"/>
</dbReference>
<dbReference type="InterPro" id="IPR000504">
    <property type="entry name" value="RRM_dom"/>
</dbReference>
<dbReference type="PROSITE" id="PS50102">
    <property type="entry name" value="RRM"/>
    <property type="match status" value="1"/>
</dbReference>
<comment type="caution">
    <text evidence="11">The sequence shown here is derived from an EMBL/GenBank/DDBJ whole genome shotgun (WGS) entry which is preliminary data.</text>
</comment>
<feature type="compositionally biased region" description="Polar residues" evidence="8">
    <location>
        <begin position="483"/>
        <end position="494"/>
    </location>
</feature>
<dbReference type="EMBL" id="BAABME010000881">
    <property type="protein sequence ID" value="GAA0146131.1"/>
    <property type="molecule type" value="Genomic_DNA"/>
</dbReference>
<reference evidence="11 12" key="1">
    <citation type="submission" date="2024-01" db="EMBL/GenBank/DDBJ databases">
        <title>The complete chloroplast genome sequence of Lithospermum erythrorhizon: insights into the phylogenetic relationship among Boraginaceae species and the maternal lineages of purple gromwells.</title>
        <authorList>
            <person name="Okada T."/>
            <person name="Watanabe K."/>
        </authorList>
    </citation>
    <scope>NUCLEOTIDE SEQUENCE [LARGE SCALE GENOMIC DNA]</scope>
</reference>
<evidence type="ECO:0000256" key="4">
    <source>
        <dbReference type="ARBA" id="ARBA00022884"/>
    </source>
</evidence>
<dbReference type="SUPFAM" id="SSF54928">
    <property type="entry name" value="RNA-binding domain, RBD"/>
    <property type="match status" value="1"/>
</dbReference>
<dbReference type="GO" id="GO:0003677">
    <property type="term" value="F:DNA binding"/>
    <property type="evidence" value="ECO:0007669"/>
    <property type="project" value="UniProtKB-KW"/>
</dbReference>
<evidence type="ECO:0000256" key="7">
    <source>
        <dbReference type="PROSITE-ProRule" id="PRU00723"/>
    </source>
</evidence>
<proteinExistence type="predicted"/>
<organism evidence="11 12">
    <name type="scientific">Lithospermum erythrorhizon</name>
    <name type="common">Purple gromwell</name>
    <name type="synonym">Lithospermum officinale var. erythrorhizon</name>
    <dbReference type="NCBI Taxonomy" id="34254"/>
    <lineage>
        <taxon>Eukaryota</taxon>
        <taxon>Viridiplantae</taxon>
        <taxon>Streptophyta</taxon>
        <taxon>Embryophyta</taxon>
        <taxon>Tracheophyta</taxon>
        <taxon>Spermatophyta</taxon>
        <taxon>Magnoliopsida</taxon>
        <taxon>eudicotyledons</taxon>
        <taxon>Gunneridae</taxon>
        <taxon>Pentapetalae</taxon>
        <taxon>asterids</taxon>
        <taxon>lamiids</taxon>
        <taxon>Boraginales</taxon>
        <taxon>Boraginaceae</taxon>
        <taxon>Boraginoideae</taxon>
        <taxon>Lithospermeae</taxon>
        <taxon>Lithospermum</taxon>
    </lineage>
</organism>
<dbReference type="InterPro" id="IPR000571">
    <property type="entry name" value="Znf_CCCH"/>
</dbReference>
<dbReference type="InterPro" id="IPR036855">
    <property type="entry name" value="Znf_CCCH_sf"/>
</dbReference>
<feature type="compositionally biased region" description="Basic and acidic residues" evidence="8">
    <location>
        <begin position="495"/>
        <end position="506"/>
    </location>
</feature>
<keyword evidence="2 7" id="KW-0863">Zinc-finger</keyword>
<dbReference type="AlphaFoldDB" id="A0AAV3P462"/>
<evidence type="ECO:0000259" key="9">
    <source>
        <dbReference type="PROSITE" id="PS50102"/>
    </source>
</evidence>
<dbReference type="InterPro" id="IPR012677">
    <property type="entry name" value="Nucleotide-bd_a/b_plait_sf"/>
</dbReference>
<evidence type="ECO:0000256" key="8">
    <source>
        <dbReference type="SAM" id="MobiDB-lite"/>
    </source>
</evidence>
<evidence type="ECO:0000256" key="3">
    <source>
        <dbReference type="ARBA" id="ARBA00022833"/>
    </source>
</evidence>
<keyword evidence="12" id="KW-1185">Reference proteome</keyword>
<evidence type="ECO:0000256" key="5">
    <source>
        <dbReference type="ARBA" id="ARBA00023125"/>
    </source>
</evidence>
<feature type="domain" description="C3H1-type" evidence="10">
    <location>
        <begin position="161"/>
        <end position="188"/>
    </location>
</feature>
<name>A0AAV3P462_LITER</name>
<evidence type="ECO:0000256" key="1">
    <source>
        <dbReference type="ARBA" id="ARBA00022723"/>
    </source>
</evidence>
<dbReference type="FunFam" id="3.30.70.330:FF:000678">
    <property type="entry name" value="zinc finger CCCH domain-containing protein 53-like isoform X2"/>
    <property type="match status" value="1"/>
</dbReference>
<keyword evidence="4 6" id="KW-0694">RNA-binding</keyword>
<dbReference type="InterPro" id="IPR056276">
    <property type="entry name" value="AtC3H46-like_PABC-like"/>
</dbReference>
<dbReference type="Gene3D" id="3.30.70.330">
    <property type="match status" value="1"/>
</dbReference>
<protein>
    <submittedName>
        <fullName evidence="11">RNA metabolism protein</fullName>
    </submittedName>
</protein>
<dbReference type="PANTHER" id="PTHR24009:SF40">
    <property type="entry name" value="C3H1-TYPE DOMAIN-CONTAINING PROTEIN"/>
    <property type="match status" value="1"/>
</dbReference>
<feature type="zinc finger region" description="C3H1-type" evidence="7">
    <location>
        <begin position="161"/>
        <end position="188"/>
    </location>
</feature>
<gene>
    <name evidence="11" type="ORF">LIER_06157</name>
</gene>
<dbReference type="InterPro" id="IPR035979">
    <property type="entry name" value="RBD_domain_sf"/>
</dbReference>
<dbReference type="InterPro" id="IPR034365">
    <property type="entry name" value="AtC3H46-like_RRM"/>
</dbReference>
<dbReference type="PANTHER" id="PTHR24009">
    <property type="entry name" value="RNA-BINDING (RRM/RBD/RNP MOTIFS)"/>
    <property type="match status" value="1"/>
</dbReference>
<dbReference type="Pfam" id="PF00076">
    <property type="entry name" value="RRM_1"/>
    <property type="match status" value="1"/>
</dbReference>
<keyword evidence="3 7" id="KW-0862">Zinc</keyword>
<evidence type="ECO:0000256" key="2">
    <source>
        <dbReference type="ARBA" id="ARBA00022771"/>
    </source>
</evidence>
<evidence type="ECO:0000259" key="10">
    <source>
        <dbReference type="PROSITE" id="PS50103"/>
    </source>
</evidence>
<dbReference type="SUPFAM" id="SSF90229">
    <property type="entry name" value="CCCH zinc finger"/>
    <property type="match status" value="1"/>
</dbReference>
<dbReference type="PROSITE" id="PS50103">
    <property type="entry name" value="ZF_C3H1"/>
    <property type="match status" value="1"/>
</dbReference>
<accession>A0AAV3P462</accession>
<feature type="region of interest" description="Disordered" evidence="8">
    <location>
        <begin position="483"/>
        <end position="520"/>
    </location>
</feature>
<dbReference type="CDD" id="cd12458">
    <property type="entry name" value="RRM_AtC3H46_like"/>
    <property type="match status" value="1"/>
</dbReference>
<feature type="domain" description="RRM" evidence="9">
    <location>
        <begin position="312"/>
        <end position="387"/>
    </location>
</feature>
<dbReference type="Pfam" id="PF23182">
    <property type="entry name" value="PABC_AtC3H46"/>
    <property type="match status" value="1"/>
</dbReference>
<evidence type="ECO:0000313" key="11">
    <source>
        <dbReference type="EMBL" id="GAA0146131.1"/>
    </source>
</evidence>
<sequence length="520" mass="58895">MDAFEVLKVVEDRILKLEPEQIAKKVIGYLFLHYQHDEIISFAFGPDILIQNLILKAKVALQLSSAAIVSPPISPSVNPISISDPSLQYACFQSALPQRRSLPPLLAGARHWEYRQTEPMGLEDQFEPVDSVASGSDYFCNEGGVNNISLRHNQNMRSAPESPVKTCHYFNKGFCKHGSKCLFFHGQSPPGKYSHMFDLNAKGFGYEDQVFTPGSLERLEMEITYLLKSRGGSPLSIASLPLLYFERYGRTLQGEGYPGIRLAKLLARLNTTLKLVYRPDGQHAIMLAEDPSKNLEVQAERDDPGPVVSDSRQVYITFKDESTFTEEDVSNYFSTFGPVQDVRIPCRQERMFGFVTFASSDTVTTVLAKGNPHYVCEARVFVKPYKEKLKTSERTYYEKPDSLIYSSHHMNINFEHQSRLLRDQLIEEQKKALEIKMGRLSNLNLSQRHQSPKGHHSYFDRSIQELRVSQVLADHSKFPSAEQFSSMLNGGNTTDSHHAEINHTDPDSSQEFDLPENPFA</sequence>